<dbReference type="RefSeq" id="WP_112432489.1">
    <property type="nucleotide sequence ID" value="NZ_MCIF01000002.1"/>
</dbReference>
<dbReference type="Gene3D" id="2.180.10.10">
    <property type="entry name" value="RHS repeat-associated core"/>
    <property type="match status" value="1"/>
</dbReference>
<comment type="caution">
    <text evidence="2">The sequence shown here is derived from an EMBL/GenBank/DDBJ whole genome shotgun (WGS) entry which is preliminary data.</text>
</comment>
<organism evidence="2 3">
    <name type="scientific">Thermogemmatispora tikiterensis</name>
    <dbReference type="NCBI Taxonomy" id="1825093"/>
    <lineage>
        <taxon>Bacteria</taxon>
        <taxon>Bacillati</taxon>
        <taxon>Chloroflexota</taxon>
        <taxon>Ktedonobacteria</taxon>
        <taxon>Thermogemmatisporales</taxon>
        <taxon>Thermogemmatisporaceae</taxon>
        <taxon>Thermogemmatispora</taxon>
    </lineage>
</organism>
<proteinExistence type="predicted"/>
<name>A0A328VKW7_9CHLR</name>
<feature type="region of interest" description="Disordered" evidence="1">
    <location>
        <begin position="222"/>
        <end position="242"/>
    </location>
</feature>
<evidence type="ECO:0000313" key="2">
    <source>
        <dbReference type="EMBL" id="RAQ97789.1"/>
    </source>
</evidence>
<dbReference type="OrthoDB" id="311748at2"/>
<evidence type="ECO:0000256" key="1">
    <source>
        <dbReference type="SAM" id="MobiDB-lite"/>
    </source>
</evidence>
<protein>
    <submittedName>
        <fullName evidence="2">Uncharacterized protein</fullName>
    </submittedName>
</protein>
<accession>A0A328VKW7</accession>
<dbReference type="EMBL" id="MCIF01000002">
    <property type="protein sequence ID" value="RAQ97789.1"/>
    <property type="molecule type" value="Genomic_DNA"/>
</dbReference>
<sequence length="242" mass="25017">MLASAIQYQGNAGAAGKATALLLGNSRYSFACSFDAGLRVTSLVYKNQSSGAVLYQEQPQYDAANNVVAATTTMPTGDTDVQAFCYDALNRLTWAGASGTPPCGSTLNAGTLTAAQYQQGYSYDAEGRLTTGPAGSYTYGDSAHPHAVTSTSSGFSASYDAAGNRICRAPNSSVTCGGSAPTGQQLSYDAEGRLVHWQNMPTAPSSSVDYLYGQRPLAQARGLPAASSARALGPLRRQPTAP</sequence>
<dbReference type="Proteomes" id="UP000248706">
    <property type="component" value="Unassembled WGS sequence"/>
</dbReference>
<gene>
    <name evidence="2" type="ORF">A4R35_19775</name>
</gene>
<keyword evidence="3" id="KW-1185">Reference proteome</keyword>
<dbReference type="AlphaFoldDB" id="A0A328VKW7"/>
<evidence type="ECO:0000313" key="3">
    <source>
        <dbReference type="Proteomes" id="UP000248706"/>
    </source>
</evidence>
<reference evidence="2 3" key="1">
    <citation type="submission" date="2016-08" db="EMBL/GenBank/DDBJ databases">
        <title>Analysis of Carbohydrate Active Enzymes in Thermogemmatispora T81 Reveals Carbohydrate Degradation Ability.</title>
        <authorList>
            <person name="Tomazini A."/>
            <person name="Lal S."/>
            <person name="Stott M."/>
            <person name="Henrissat B."/>
            <person name="Polikarpov I."/>
            <person name="Sparling R."/>
            <person name="Levin D.B."/>
        </authorList>
    </citation>
    <scope>NUCLEOTIDE SEQUENCE [LARGE SCALE GENOMIC DNA]</scope>
    <source>
        <strain evidence="2 3">T81</strain>
    </source>
</reference>